<protein>
    <recommendedName>
        <fullName evidence="3">Protein kinase domain-containing protein</fullName>
    </recommendedName>
</protein>
<dbReference type="PROSITE" id="PS50011">
    <property type="entry name" value="PROTEIN_KINASE_DOM"/>
    <property type="match status" value="1"/>
</dbReference>
<comment type="caution">
    <text evidence="4">The sequence shown here is derived from an EMBL/GenBank/DDBJ whole genome shotgun (WGS) entry which is preliminary data.</text>
</comment>
<dbReference type="Proteomes" id="UP001372338">
    <property type="component" value="Unassembled WGS sequence"/>
</dbReference>
<dbReference type="GO" id="GO:0005524">
    <property type="term" value="F:ATP binding"/>
    <property type="evidence" value="ECO:0007669"/>
    <property type="project" value="UniProtKB-KW"/>
</dbReference>
<reference evidence="4 5" key="1">
    <citation type="submission" date="2024-01" db="EMBL/GenBank/DDBJ databases">
        <title>The genomes of 5 underutilized Papilionoideae crops provide insights into root nodulation and disease resistanc.</title>
        <authorList>
            <person name="Yuan L."/>
        </authorList>
    </citation>
    <scope>NUCLEOTIDE SEQUENCE [LARGE SCALE GENOMIC DNA]</scope>
    <source>
        <strain evidence="4">ZHUSHIDOU_FW_LH</strain>
        <tissue evidence="4">Leaf</tissue>
    </source>
</reference>
<name>A0AAN9IZY8_CROPI</name>
<dbReference type="InterPro" id="IPR050117">
    <property type="entry name" value="MAPK"/>
</dbReference>
<evidence type="ECO:0000256" key="1">
    <source>
        <dbReference type="ARBA" id="ARBA00022741"/>
    </source>
</evidence>
<dbReference type="EMBL" id="JAYWIO010000001">
    <property type="protein sequence ID" value="KAK7289650.1"/>
    <property type="molecule type" value="Genomic_DNA"/>
</dbReference>
<keyword evidence="2" id="KW-0067">ATP-binding</keyword>
<accession>A0AAN9IZY8</accession>
<sequence length="173" mass="19471">MLTGKPLFPGKNVVRQLDLMTDFLGTPPAESIARIRNEKARRYLNSMRKKQPVPLSHKFPHADPLALSMLECLLAFDPKDRPTAEEALAHPYFNDFGVSSPDASGISSWWRFNKLYVSKAGSGLVGEDDALGSGGVSATRIELSYMISLRDMDMRHVKDFTFVHGEFHEFHYL</sequence>
<dbReference type="InterPro" id="IPR011009">
    <property type="entry name" value="Kinase-like_dom_sf"/>
</dbReference>
<keyword evidence="5" id="KW-1185">Reference proteome</keyword>
<dbReference type="Gene3D" id="1.10.510.10">
    <property type="entry name" value="Transferase(Phosphotransferase) domain 1"/>
    <property type="match status" value="1"/>
</dbReference>
<evidence type="ECO:0000313" key="5">
    <source>
        <dbReference type="Proteomes" id="UP001372338"/>
    </source>
</evidence>
<gene>
    <name evidence="4" type="ORF">RIF29_03450</name>
</gene>
<dbReference type="PANTHER" id="PTHR24055">
    <property type="entry name" value="MITOGEN-ACTIVATED PROTEIN KINASE"/>
    <property type="match status" value="1"/>
</dbReference>
<proteinExistence type="predicted"/>
<dbReference type="GO" id="GO:0004672">
    <property type="term" value="F:protein kinase activity"/>
    <property type="evidence" value="ECO:0007669"/>
    <property type="project" value="InterPro"/>
</dbReference>
<organism evidence="4 5">
    <name type="scientific">Crotalaria pallida</name>
    <name type="common">Smooth rattlebox</name>
    <name type="synonym">Crotalaria striata</name>
    <dbReference type="NCBI Taxonomy" id="3830"/>
    <lineage>
        <taxon>Eukaryota</taxon>
        <taxon>Viridiplantae</taxon>
        <taxon>Streptophyta</taxon>
        <taxon>Embryophyta</taxon>
        <taxon>Tracheophyta</taxon>
        <taxon>Spermatophyta</taxon>
        <taxon>Magnoliopsida</taxon>
        <taxon>eudicotyledons</taxon>
        <taxon>Gunneridae</taxon>
        <taxon>Pentapetalae</taxon>
        <taxon>rosids</taxon>
        <taxon>fabids</taxon>
        <taxon>Fabales</taxon>
        <taxon>Fabaceae</taxon>
        <taxon>Papilionoideae</taxon>
        <taxon>50 kb inversion clade</taxon>
        <taxon>genistoids sensu lato</taxon>
        <taxon>core genistoids</taxon>
        <taxon>Crotalarieae</taxon>
        <taxon>Crotalaria</taxon>
    </lineage>
</organism>
<dbReference type="SUPFAM" id="SSF56112">
    <property type="entry name" value="Protein kinase-like (PK-like)"/>
    <property type="match status" value="1"/>
</dbReference>
<keyword evidence="1" id="KW-0547">Nucleotide-binding</keyword>
<dbReference type="InterPro" id="IPR000719">
    <property type="entry name" value="Prot_kinase_dom"/>
</dbReference>
<evidence type="ECO:0000259" key="3">
    <source>
        <dbReference type="PROSITE" id="PS50011"/>
    </source>
</evidence>
<feature type="domain" description="Protein kinase" evidence="3">
    <location>
        <begin position="1"/>
        <end position="93"/>
    </location>
</feature>
<dbReference type="AlphaFoldDB" id="A0AAN9IZY8"/>
<evidence type="ECO:0000256" key="2">
    <source>
        <dbReference type="ARBA" id="ARBA00022840"/>
    </source>
</evidence>
<evidence type="ECO:0000313" key="4">
    <source>
        <dbReference type="EMBL" id="KAK7289650.1"/>
    </source>
</evidence>